<feature type="transmembrane region" description="Helical" evidence="1">
    <location>
        <begin position="35"/>
        <end position="54"/>
    </location>
</feature>
<keyword evidence="1" id="KW-0472">Membrane</keyword>
<dbReference type="Proteomes" id="UP001161325">
    <property type="component" value="Unassembled WGS sequence"/>
</dbReference>
<organism evidence="2 3">
    <name type="scientific">Roseisolibacter agri</name>
    <dbReference type="NCBI Taxonomy" id="2014610"/>
    <lineage>
        <taxon>Bacteria</taxon>
        <taxon>Pseudomonadati</taxon>
        <taxon>Gemmatimonadota</taxon>
        <taxon>Gemmatimonadia</taxon>
        <taxon>Gemmatimonadales</taxon>
        <taxon>Gemmatimonadaceae</taxon>
        <taxon>Roseisolibacter</taxon>
    </lineage>
</organism>
<accession>A0AA37Q3I5</accession>
<gene>
    <name evidence="2" type="ORF">rosag_22320</name>
</gene>
<evidence type="ECO:0000256" key="1">
    <source>
        <dbReference type="SAM" id="Phobius"/>
    </source>
</evidence>
<dbReference type="EMBL" id="BRXS01000003">
    <property type="protein sequence ID" value="GLC25719.1"/>
    <property type="molecule type" value="Genomic_DNA"/>
</dbReference>
<keyword evidence="3" id="KW-1185">Reference proteome</keyword>
<sequence length="176" mass="19832">MPKLWRENMAILREVVPEVVPTLGPAMGRGKHGRTWRWLLLVLGVLAVGGCAGLTGRAREEREIAIDLPISRDEAVRRTLATFRIQGYRVRETLTSGTTPETEPFEHEGAEAVFRATITGSARASRVVLTGTYRRVQLGGIVRTKEREVRRSDDPIERALWDRLLNLSLVIRRPAR</sequence>
<protein>
    <submittedName>
        <fullName evidence="2">Uncharacterized protein</fullName>
    </submittedName>
</protein>
<dbReference type="AlphaFoldDB" id="A0AA37Q3I5"/>
<name>A0AA37Q3I5_9BACT</name>
<proteinExistence type="predicted"/>
<reference evidence="2" key="1">
    <citation type="submission" date="2022-08" db="EMBL/GenBank/DDBJ databases">
        <title>Draft genome sequencing of Roseisolibacter agri AW1220.</title>
        <authorList>
            <person name="Tobiishi Y."/>
            <person name="Tonouchi A."/>
        </authorList>
    </citation>
    <scope>NUCLEOTIDE SEQUENCE</scope>
    <source>
        <strain evidence="2">AW1220</strain>
    </source>
</reference>
<evidence type="ECO:0000313" key="3">
    <source>
        <dbReference type="Proteomes" id="UP001161325"/>
    </source>
</evidence>
<evidence type="ECO:0000313" key="2">
    <source>
        <dbReference type="EMBL" id="GLC25719.1"/>
    </source>
</evidence>
<comment type="caution">
    <text evidence="2">The sequence shown here is derived from an EMBL/GenBank/DDBJ whole genome shotgun (WGS) entry which is preliminary data.</text>
</comment>
<keyword evidence="1" id="KW-1133">Transmembrane helix</keyword>
<keyword evidence="1" id="KW-0812">Transmembrane</keyword>